<sequence length="94" mass="10631">MTVRNGRLASAELREEALGLEPEDIAKLFPTATNRARDAHDQQVIAALQNQQDTDLTALQAHLAELSRRAERGMDEYLASMKQLLSEARRRMQQ</sequence>
<gene>
    <name evidence="1" type="ORF">CGZ93_03145</name>
</gene>
<reference evidence="1 2" key="1">
    <citation type="submission" date="2017-07" db="EMBL/GenBank/DDBJ databases">
        <title>Draft whole genome sequences of clinical Proprionibacteriaceae strains.</title>
        <authorList>
            <person name="Bernier A.-M."/>
            <person name="Bernard K."/>
            <person name="Domingo M.-C."/>
        </authorList>
    </citation>
    <scope>NUCLEOTIDE SEQUENCE [LARGE SCALE GENOMIC DNA]</scope>
    <source>
        <strain evidence="1 2">NML 130396</strain>
    </source>
</reference>
<protein>
    <submittedName>
        <fullName evidence="1">Uncharacterized protein</fullName>
    </submittedName>
</protein>
<organism evidence="1 2">
    <name type="scientific">Enemella dayhoffiae</name>
    <dbReference type="NCBI Taxonomy" id="2016507"/>
    <lineage>
        <taxon>Bacteria</taxon>
        <taxon>Bacillati</taxon>
        <taxon>Actinomycetota</taxon>
        <taxon>Actinomycetes</taxon>
        <taxon>Propionibacteriales</taxon>
        <taxon>Propionibacteriaceae</taxon>
        <taxon>Enemella</taxon>
    </lineage>
</organism>
<dbReference type="RefSeq" id="WP_094362695.1">
    <property type="nucleotide sequence ID" value="NZ_NMVQ01000002.1"/>
</dbReference>
<keyword evidence="2" id="KW-1185">Reference proteome</keyword>
<evidence type="ECO:0000313" key="1">
    <source>
        <dbReference type="EMBL" id="OYO24701.1"/>
    </source>
</evidence>
<dbReference type="EMBL" id="NMVQ01000002">
    <property type="protein sequence ID" value="OYO24701.1"/>
    <property type="molecule type" value="Genomic_DNA"/>
</dbReference>
<evidence type="ECO:0000313" key="2">
    <source>
        <dbReference type="Proteomes" id="UP000216311"/>
    </source>
</evidence>
<dbReference type="OrthoDB" id="3737163at2"/>
<proteinExistence type="predicted"/>
<comment type="caution">
    <text evidence="1">The sequence shown here is derived from an EMBL/GenBank/DDBJ whole genome shotgun (WGS) entry which is preliminary data.</text>
</comment>
<name>A0A255HAJ1_9ACTN</name>
<accession>A0A255HAJ1</accession>
<dbReference type="AlphaFoldDB" id="A0A255HAJ1"/>
<dbReference type="Proteomes" id="UP000216311">
    <property type="component" value="Unassembled WGS sequence"/>
</dbReference>